<reference evidence="1" key="1">
    <citation type="submission" date="2017-12" db="EMBL/GenBank/DDBJ databases">
        <title>Gene loss provides genomic basis for host adaptation in cereal stripe rust fungi.</title>
        <authorList>
            <person name="Xia C."/>
        </authorList>
    </citation>
    <scope>NUCLEOTIDE SEQUENCE [LARGE SCALE GENOMIC DNA]</scope>
    <source>
        <strain evidence="1">93-210</strain>
    </source>
</reference>
<dbReference type="VEuPathDB" id="FungiDB:PSTT_03040"/>
<sequence length="193" mass="22065">GLRETDVAATRRSTSWSSSAQIPLTSSFDLVSIMNIHWMILFAVLIERASPQPLWADALRTIFTRTSNPKQEIIYERIVSDKNEVTHRALLAVNRDISKNQMKLSNLSDRTLSPKLVTTTRIGYFESPEAETTVIRNVMLNAGEAKTLRLRQLGSVKIFEVERWAGGLPSRTRNSLDQIKRETYQDAQRFPRF</sequence>
<feature type="non-terminal residue" evidence="1">
    <location>
        <position position="1"/>
    </location>
</feature>
<comment type="caution">
    <text evidence="1">The sequence shown here is derived from an EMBL/GenBank/DDBJ whole genome shotgun (WGS) entry which is preliminary data.</text>
</comment>
<organism evidence="1 2">
    <name type="scientific">Puccinia striiformis</name>
    <dbReference type="NCBI Taxonomy" id="27350"/>
    <lineage>
        <taxon>Eukaryota</taxon>
        <taxon>Fungi</taxon>
        <taxon>Dikarya</taxon>
        <taxon>Basidiomycota</taxon>
        <taxon>Pucciniomycotina</taxon>
        <taxon>Pucciniomycetes</taxon>
        <taxon>Pucciniales</taxon>
        <taxon>Pucciniaceae</taxon>
        <taxon>Puccinia</taxon>
    </lineage>
</organism>
<keyword evidence="2" id="KW-1185">Reference proteome</keyword>
<accession>A0A2S4VXK8</accession>
<evidence type="ECO:0000313" key="2">
    <source>
        <dbReference type="Proteomes" id="UP000239156"/>
    </source>
</evidence>
<proteinExistence type="predicted"/>
<gene>
    <name evidence="1" type="ORF">PSTT_03040</name>
</gene>
<dbReference type="EMBL" id="PKSL01000019">
    <property type="protein sequence ID" value="POW14272.1"/>
    <property type="molecule type" value="Genomic_DNA"/>
</dbReference>
<protein>
    <submittedName>
        <fullName evidence="1">Uncharacterized protein</fullName>
    </submittedName>
</protein>
<dbReference type="VEuPathDB" id="FungiDB:PSHT_03432"/>
<dbReference type="Proteomes" id="UP000239156">
    <property type="component" value="Unassembled WGS sequence"/>
</dbReference>
<name>A0A2S4VXK8_9BASI</name>
<evidence type="ECO:0000313" key="1">
    <source>
        <dbReference type="EMBL" id="POW14272.1"/>
    </source>
</evidence>
<dbReference type="AlphaFoldDB" id="A0A2S4VXK8"/>